<proteinExistence type="predicted"/>
<dbReference type="Proteomes" id="UP001148838">
    <property type="component" value="Unassembled WGS sequence"/>
</dbReference>
<gene>
    <name evidence="1" type="ORF">ANN_12409</name>
</gene>
<accession>A0ABQ8TH22</accession>
<evidence type="ECO:0000313" key="1">
    <source>
        <dbReference type="EMBL" id="KAJ4445724.1"/>
    </source>
</evidence>
<evidence type="ECO:0000313" key="2">
    <source>
        <dbReference type="Proteomes" id="UP001148838"/>
    </source>
</evidence>
<keyword evidence="2" id="KW-1185">Reference proteome</keyword>
<reference evidence="1 2" key="1">
    <citation type="journal article" date="2022" name="Allergy">
        <title>Genome assembly and annotation of Periplaneta americana reveal a comprehensive cockroach allergen profile.</title>
        <authorList>
            <person name="Wang L."/>
            <person name="Xiong Q."/>
            <person name="Saelim N."/>
            <person name="Wang L."/>
            <person name="Nong W."/>
            <person name="Wan A.T."/>
            <person name="Shi M."/>
            <person name="Liu X."/>
            <person name="Cao Q."/>
            <person name="Hui J.H.L."/>
            <person name="Sookrung N."/>
            <person name="Leung T.F."/>
            <person name="Tungtrongchitr A."/>
            <person name="Tsui S.K.W."/>
        </authorList>
    </citation>
    <scope>NUCLEOTIDE SEQUENCE [LARGE SCALE GENOMIC DNA]</scope>
    <source>
        <strain evidence="1">PWHHKU_190912</strain>
    </source>
</reference>
<name>A0ABQ8TH22_PERAM</name>
<sequence>MEFIPEGATVNKTRYKEILGRLRDSIRRTKAVKQYYERIRPAPWIVSRHGSVGKERSARKAERSWVRFPVLVESSLSLGTLYLVNINFEIYSQFFDGKRKYMEDYSTLSTDKICDAVYTRNNSFHLKYSTTC</sequence>
<dbReference type="EMBL" id="JAJSOF020000009">
    <property type="protein sequence ID" value="KAJ4445724.1"/>
    <property type="molecule type" value="Genomic_DNA"/>
</dbReference>
<organism evidence="1 2">
    <name type="scientific">Periplaneta americana</name>
    <name type="common">American cockroach</name>
    <name type="synonym">Blatta americana</name>
    <dbReference type="NCBI Taxonomy" id="6978"/>
    <lineage>
        <taxon>Eukaryota</taxon>
        <taxon>Metazoa</taxon>
        <taxon>Ecdysozoa</taxon>
        <taxon>Arthropoda</taxon>
        <taxon>Hexapoda</taxon>
        <taxon>Insecta</taxon>
        <taxon>Pterygota</taxon>
        <taxon>Neoptera</taxon>
        <taxon>Polyneoptera</taxon>
        <taxon>Dictyoptera</taxon>
        <taxon>Blattodea</taxon>
        <taxon>Blattoidea</taxon>
        <taxon>Blattidae</taxon>
        <taxon>Blattinae</taxon>
        <taxon>Periplaneta</taxon>
    </lineage>
</organism>
<protein>
    <submittedName>
        <fullName evidence="1">Uncharacterized protein</fullName>
    </submittedName>
</protein>
<comment type="caution">
    <text evidence="1">The sequence shown here is derived from an EMBL/GenBank/DDBJ whole genome shotgun (WGS) entry which is preliminary data.</text>
</comment>